<evidence type="ECO:0000259" key="2">
    <source>
        <dbReference type="Pfam" id="PF00188"/>
    </source>
</evidence>
<dbReference type="InterPro" id="IPR014044">
    <property type="entry name" value="CAP_dom"/>
</dbReference>
<dbReference type="Pfam" id="PF00353">
    <property type="entry name" value="HemolysinCabind"/>
    <property type="match status" value="1"/>
</dbReference>
<dbReference type="PRINTS" id="PR00313">
    <property type="entry name" value="CABNDNGRPT"/>
</dbReference>
<dbReference type="Proteomes" id="UP000199377">
    <property type="component" value="Unassembled WGS sequence"/>
</dbReference>
<dbReference type="CDD" id="cd05379">
    <property type="entry name" value="CAP_bacterial"/>
    <property type="match status" value="1"/>
</dbReference>
<accession>A0A1I3LY19</accession>
<reference evidence="3 4" key="1">
    <citation type="submission" date="2016-10" db="EMBL/GenBank/DDBJ databases">
        <authorList>
            <person name="de Groot N.N."/>
        </authorList>
    </citation>
    <scope>NUCLEOTIDE SEQUENCE [LARGE SCALE GENOMIC DNA]</scope>
    <source>
        <strain evidence="3 4">CGMCC 1.11030</strain>
    </source>
</reference>
<dbReference type="RefSeq" id="WP_092863607.1">
    <property type="nucleotide sequence ID" value="NZ_FOQH01000010.1"/>
</dbReference>
<dbReference type="SUPFAM" id="SSF51120">
    <property type="entry name" value="beta-Roll"/>
    <property type="match status" value="1"/>
</dbReference>
<dbReference type="AlphaFoldDB" id="A0A1I3LY19"/>
<dbReference type="Gene3D" id="3.40.33.10">
    <property type="entry name" value="CAP"/>
    <property type="match status" value="1"/>
</dbReference>
<dbReference type="STRING" id="1114924.SAMN05216258_110228"/>
<feature type="domain" description="SCP" evidence="2">
    <location>
        <begin position="13"/>
        <end position="189"/>
    </location>
</feature>
<dbReference type="InterPro" id="IPR011049">
    <property type="entry name" value="Serralysin-like_metalloprot_C"/>
</dbReference>
<dbReference type="InterPro" id="IPR035940">
    <property type="entry name" value="CAP_sf"/>
</dbReference>
<dbReference type="InterPro" id="IPR001343">
    <property type="entry name" value="Hemolysn_Ca-bd"/>
</dbReference>
<dbReference type="Pfam" id="PF00188">
    <property type="entry name" value="CAP"/>
    <property type="match status" value="1"/>
</dbReference>
<proteinExistence type="predicted"/>
<evidence type="ECO:0000313" key="4">
    <source>
        <dbReference type="Proteomes" id="UP000199377"/>
    </source>
</evidence>
<sequence length="428" mass="44462">MPTASAFDQHLVELINRFRLDPAGEYERIVADTGGRRAHDPDVTAALRWFGVDLRTLERELDALDPVQPLAWNGRLAAAATGHSQVLRRADVQSHQVTSRGEAPLGERIRDAGYDPIRAGENVYSYAESGRHAHEAFVVDWGPAADGMQAGRGHRVNLVYAGFSEVGIGALRQDDASASTGPWIVTQNFAARADAGPFLTGVAYRDRDGDGAYSMGEGMKGLKVAAEGRGQAASAKAGGWSLEVGEGEAALALSGAAVKGRIALSVEVGRDNVKLDLVDRAMVATSADLDLKRGGAGAIALGIGDVDLSGKGGRDRLQGNAGRNALDGEGGADHLSGGAGRDRIEGGRGDDVLKGGGGADLFVFHARDGHDRVLDWGPGDAIALGGRLERSDAALSASGDDAVLRVAGTVVVIEDAAGRIDLDDLLLV</sequence>
<dbReference type="PANTHER" id="PTHR31157:SF1">
    <property type="entry name" value="SCP DOMAIN-CONTAINING PROTEIN"/>
    <property type="match status" value="1"/>
</dbReference>
<evidence type="ECO:0000313" key="3">
    <source>
        <dbReference type="EMBL" id="SFI89669.1"/>
    </source>
</evidence>
<keyword evidence="4" id="KW-1185">Reference proteome</keyword>
<dbReference type="EMBL" id="FOQH01000010">
    <property type="protein sequence ID" value="SFI89669.1"/>
    <property type="molecule type" value="Genomic_DNA"/>
</dbReference>
<dbReference type="GO" id="GO:0005509">
    <property type="term" value="F:calcium ion binding"/>
    <property type="evidence" value="ECO:0007669"/>
    <property type="project" value="InterPro"/>
</dbReference>
<protein>
    <submittedName>
        <fullName evidence="3">Cysteine-rich secretory protein family protein</fullName>
    </submittedName>
</protein>
<gene>
    <name evidence="3" type="ORF">SAMN05216258_110228</name>
</gene>
<feature type="region of interest" description="Disordered" evidence="1">
    <location>
        <begin position="317"/>
        <end position="349"/>
    </location>
</feature>
<dbReference type="OrthoDB" id="419320at2"/>
<dbReference type="PROSITE" id="PS00330">
    <property type="entry name" value="HEMOLYSIN_CALCIUM"/>
    <property type="match status" value="2"/>
</dbReference>
<dbReference type="InterPro" id="IPR018511">
    <property type="entry name" value="Hemolysin-typ_Ca-bd_CS"/>
</dbReference>
<evidence type="ECO:0000256" key="1">
    <source>
        <dbReference type="SAM" id="MobiDB-lite"/>
    </source>
</evidence>
<organism evidence="3 4">
    <name type="scientific">Albimonas pacifica</name>
    <dbReference type="NCBI Taxonomy" id="1114924"/>
    <lineage>
        <taxon>Bacteria</taxon>
        <taxon>Pseudomonadati</taxon>
        <taxon>Pseudomonadota</taxon>
        <taxon>Alphaproteobacteria</taxon>
        <taxon>Rhodobacterales</taxon>
        <taxon>Paracoccaceae</taxon>
        <taxon>Albimonas</taxon>
    </lineage>
</organism>
<dbReference type="SUPFAM" id="SSF55797">
    <property type="entry name" value="PR-1-like"/>
    <property type="match status" value="1"/>
</dbReference>
<dbReference type="Gene3D" id="2.150.10.10">
    <property type="entry name" value="Serralysin-like metalloprotease, C-terminal"/>
    <property type="match status" value="1"/>
</dbReference>
<feature type="compositionally biased region" description="Basic and acidic residues" evidence="1">
    <location>
        <begin position="340"/>
        <end position="349"/>
    </location>
</feature>
<dbReference type="PANTHER" id="PTHR31157">
    <property type="entry name" value="SCP DOMAIN-CONTAINING PROTEIN"/>
    <property type="match status" value="1"/>
</dbReference>
<name>A0A1I3LY19_9RHOB</name>